<dbReference type="Pfam" id="PF16331">
    <property type="entry name" value="TolA_bind_tri"/>
    <property type="match status" value="1"/>
</dbReference>
<keyword evidence="5" id="KW-1185">Reference proteome</keyword>
<dbReference type="EMBL" id="JAAWWK010000002">
    <property type="protein sequence ID" value="NKI16708.1"/>
    <property type="molecule type" value="Genomic_DNA"/>
</dbReference>
<keyword evidence="1" id="KW-0131">Cell cycle</keyword>
<feature type="region of interest" description="Disordered" evidence="2">
    <location>
        <begin position="92"/>
        <end position="117"/>
    </location>
</feature>
<reference evidence="4 5" key="1">
    <citation type="submission" date="2020-04" db="EMBL/GenBank/DDBJ databases">
        <authorList>
            <person name="Yoon J."/>
        </authorList>
    </citation>
    <scope>NUCLEOTIDE SEQUENCE [LARGE SCALE GENOMIC DNA]</scope>
    <source>
        <strain evidence="4 5">KMU-166</strain>
    </source>
</reference>
<dbReference type="InterPro" id="IPR014162">
    <property type="entry name" value="CpoB_C"/>
</dbReference>
<dbReference type="RefSeq" id="WP_168449265.1">
    <property type="nucleotide sequence ID" value="NZ_JAAWWK010000002.1"/>
</dbReference>
<comment type="similarity">
    <text evidence="1">Belongs to the CpoB family.</text>
</comment>
<keyword evidence="1" id="KW-0175">Coiled coil</keyword>
<evidence type="ECO:0000259" key="3">
    <source>
        <dbReference type="Pfam" id="PF16331"/>
    </source>
</evidence>
<feature type="signal peptide" evidence="1">
    <location>
        <begin position="1"/>
        <end position="20"/>
    </location>
</feature>
<sequence precursor="true">MQLKKQLLGISLLTLSAAVAAQAPVEDINDRNRGYQSAGGMNEELFQQLQQLQQEIMSLRGTVEEQGHQIRQLKQQGLDRYIDMDRRISALSGSPAQGPADMDSSPVSSPEGDTGDVSIQANVAAGAEVPTAAAAAATSGTSAAANALTGSPSQDYANAYELVKARQYAAAIEAYKGFVERYPNDRYTPNAWYWLGELYIAVSPKNLVASTQAFQKLLADYPDNGKVPAAMYKLGTVYFIQGEKDKAKTMLTHVIDRYGKTGNSAVIKAREFLRQNY</sequence>
<feature type="domain" description="YbgF trimerisation" evidence="3">
    <location>
        <begin position="40"/>
        <end position="96"/>
    </location>
</feature>
<comment type="subcellular location">
    <subcellularLocation>
        <location evidence="1">Periplasm</location>
    </subcellularLocation>
</comment>
<dbReference type="InterPro" id="IPR032519">
    <property type="entry name" value="YbgF_tri"/>
</dbReference>
<gene>
    <name evidence="4" type="primary">ybgF</name>
    <name evidence="1" type="synonym">cpoB</name>
    <name evidence="4" type="ORF">HCU74_04645</name>
</gene>
<dbReference type="InterPro" id="IPR019734">
    <property type="entry name" value="TPR_rpt"/>
</dbReference>
<evidence type="ECO:0000313" key="5">
    <source>
        <dbReference type="Proteomes" id="UP000765845"/>
    </source>
</evidence>
<keyword evidence="1" id="KW-0732">Signal</keyword>
<feature type="coiled-coil region" evidence="1">
    <location>
        <begin position="35"/>
        <end position="76"/>
    </location>
</feature>
<feature type="chain" id="PRO_5044933203" description="Cell division coordinator CpoB" evidence="1">
    <location>
        <begin position="21"/>
        <end position="277"/>
    </location>
</feature>
<evidence type="ECO:0000256" key="2">
    <source>
        <dbReference type="SAM" id="MobiDB-lite"/>
    </source>
</evidence>
<evidence type="ECO:0000256" key="1">
    <source>
        <dbReference type="HAMAP-Rule" id="MF_02066"/>
    </source>
</evidence>
<dbReference type="InterPro" id="IPR034706">
    <property type="entry name" value="CpoB"/>
</dbReference>
<comment type="caution">
    <text evidence="4">The sequence shown here is derived from an EMBL/GenBank/DDBJ whole genome shotgun (WGS) entry which is preliminary data.</text>
</comment>
<organism evidence="4 5">
    <name type="scientific">Spongiibacter thalassae</name>
    <dbReference type="NCBI Taxonomy" id="2721624"/>
    <lineage>
        <taxon>Bacteria</taxon>
        <taxon>Pseudomonadati</taxon>
        <taxon>Pseudomonadota</taxon>
        <taxon>Gammaproteobacteria</taxon>
        <taxon>Cellvibrionales</taxon>
        <taxon>Spongiibacteraceae</taxon>
        <taxon>Spongiibacter</taxon>
    </lineage>
</organism>
<dbReference type="NCBIfam" id="TIGR02795">
    <property type="entry name" value="tol_pal_ybgF"/>
    <property type="match status" value="1"/>
</dbReference>
<accession>A0ABX1GC37</accession>
<dbReference type="HAMAP" id="MF_02066">
    <property type="entry name" value="CpoB"/>
    <property type="match status" value="1"/>
</dbReference>
<protein>
    <recommendedName>
        <fullName evidence="1">Cell division coordinator CpoB</fullName>
    </recommendedName>
</protein>
<dbReference type="SUPFAM" id="SSF48452">
    <property type="entry name" value="TPR-like"/>
    <property type="match status" value="1"/>
</dbReference>
<name>A0ABX1GC37_9GAMM</name>
<evidence type="ECO:0000313" key="4">
    <source>
        <dbReference type="EMBL" id="NKI16708.1"/>
    </source>
</evidence>
<keyword evidence="1" id="KW-0574">Periplasm</keyword>
<keyword evidence="1" id="KW-0132">Cell division</keyword>
<dbReference type="Proteomes" id="UP000765845">
    <property type="component" value="Unassembled WGS sequence"/>
</dbReference>
<proteinExistence type="inferred from homology"/>
<dbReference type="InterPro" id="IPR011990">
    <property type="entry name" value="TPR-like_helical_dom_sf"/>
</dbReference>
<dbReference type="Gene3D" id="1.20.5.110">
    <property type="match status" value="1"/>
</dbReference>
<dbReference type="Pfam" id="PF13174">
    <property type="entry name" value="TPR_6"/>
    <property type="match status" value="2"/>
</dbReference>
<dbReference type="Gene3D" id="1.25.40.10">
    <property type="entry name" value="Tetratricopeptide repeat domain"/>
    <property type="match status" value="1"/>
</dbReference>
<comment type="function">
    <text evidence="1">Mediates coordination of peptidoglycan synthesis and outer membrane constriction during cell division.</text>
</comment>